<name>Q6JTX5_9BILA</name>
<dbReference type="GO" id="GO:0003899">
    <property type="term" value="F:DNA-directed RNA polymerase activity"/>
    <property type="evidence" value="ECO:0007669"/>
    <property type="project" value="InterPro"/>
</dbReference>
<evidence type="ECO:0000259" key="1">
    <source>
        <dbReference type="Pfam" id="PF04992"/>
    </source>
</evidence>
<dbReference type="GO" id="GO:0003677">
    <property type="term" value="F:DNA binding"/>
    <property type="evidence" value="ECO:0007669"/>
    <property type="project" value="InterPro"/>
</dbReference>
<feature type="non-terminal residue" evidence="2">
    <location>
        <position position="115"/>
    </location>
</feature>
<reference evidence="2" key="1">
    <citation type="submission" date="2003-05" db="EMBL/GenBank/DDBJ databases">
        <title>RNA polymerase II largest subunit sequences from Panarthropoda.</title>
        <authorList>
            <person name="Regier J.C."/>
        </authorList>
    </citation>
    <scope>NUCLEOTIDE SEQUENCE</scope>
</reference>
<protein>
    <submittedName>
        <fullName evidence="2">RNA polymerase II largest subunit</fullName>
    </submittedName>
</protein>
<organism evidence="2">
    <name type="scientific">Echiniscus viridissimus</name>
    <dbReference type="NCBI Taxonomy" id="86849"/>
    <lineage>
        <taxon>Eukaryota</taxon>
        <taxon>Metazoa</taxon>
        <taxon>Ecdysozoa</taxon>
        <taxon>Tardigrada</taxon>
        <taxon>Heterotardigrada</taxon>
        <taxon>Echiniscoidea</taxon>
        <taxon>Echiniscidae</taxon>
        <taxon>Echiniscus</taxon>
    </lineage>
</organism>
<dbReference type="SUPFAM" id="SSF64484">
    <property type="entry name" value="beta and beta-prime subunits of DNA dependent RNA-polymerase"/>
    <property type="match status" value="1"/>
</dbReference>
<evidence type="ECO:0000313" key="2">
    <source>
        <dbReference type="EMBL" id="AAR15039.1"/>
    </source>
</evidence>
<feature type="domain" description="RNA polymerase Rpb1" evidence="1">
    <location>
        <begin position="27"/>
        <end position="115"/>
    </location>
</feature>
<proteinExistence type="evidence at transcript level"/>
<sequence length="115" mass="13641">SIMVQYDGTVRNCNMGLIQFLYGEDGLDGAHVEFQNLPNVKPNNPAFEKRFRFQPQNQRRLRRLFDEATLKEIERPETRKILDEEWEQLLKDREAVRNIFPEGNNRLALPINLTR</sequence>
<accession>Q6JTX5</accession>
<dbReference type="AlphaFoldDB" id="Q6JTX5"/>
<feature type="non-terminal residue" evidence="2">
    <location>
        <position position="1"/>
    </location>
</feature>
<dbReference type="Gene3D" id="6.20.50.80">
    <property type="match status" value="1"/>
</dbReference>
<dbReference type="InterPro" id="IPR007075">
    <property type="entry name" value="RNA_pol_Rpb1_6"/>
</dbReference>
<dbReference type="EMBL" id="AY305633">
    <property type="protein sequence ID" value="AAR15039.1"/>
    <property type="molecule type" value="mRNA"/>
</dbReference>
<dbReference type="GO" id="GO:0006351">
    <property type="term" value="P:DNA-templated transcription"/>
    <property type="evidence" value="ECO:0007669"/>
    <property type="project" value="InterPro"/>
</dbReference>
<dbReference type="Pfam" id="PF04992">
    <property type="entry name" value="RNA_pol_Rpb1_6"/>
    <property type="match status" value="1"/>
</dbReference>